<dbReference type="GeneID" id="81378619"/>
<dbReference type="SUPFAM" id="SSF56024">
    <property type="entry name" value="Phospholipase D/nuclease"/>
    <property type="match status" value="2"/>
</dbReference>
<dbReference type="Proteomes" id="UP001147733">
    <property type="component" value="Unassembled WGS sequence"/>
</dbReference>
<dbReference type="AlphaFoldDB" id="A0A9W9PD45"/>
<evidence type="ECO:0000313" key="6">
    <source>
        <dbReference type="Proteomes" id="UP001147733"/>
    </source>
</evidence>
<evidence type="ECO:0000256" key="2">
    <source>
        <dbReference type="PIRSR" id="PIRSR610347-2"/>
    </source>
</evidence>
<name>A0A9W9PD45_PENCI</name>
<dbReference type="CDD" id="cd09122">
    <property type="entry name" value="PLDc_Tdp1_1"/>
    <property type="match status" value="1"/>
</dbReference>
<dbReference type="OrthoDB" id="47785at2759"/>
<evidence type="ECO:0000256" key="4">
    <source>
        <dbReference type="SAM" id="MobiDB-lite"/>
    </source>
</evidence>
<dbReference type="PANTHER" id="PTHR12415:SF4">
    <property type="entry name" value="TYROSYL-DNA PHOSPHODIESTERASE DOMAIN-CONTAINING PROTEIN"/>
    <property type="match status" value="1"/>
</dbReference>
<evidence type="ECO:0000256" key="3">
    <source>
        <dbReference type="PIRSR" id="PIRSR610347-3"/>
    </source>
</evidence>
<dbReference type="SMART" id="SM00726">
    <property type="entry name" value="UIM"/>
    <property type="match status" value="2"/>
</dbReference>
<feature type="region of interest" description="Disordered" evidence="4">
    <location>
        <begin position="1"/>
        <end position="191"/>
    </location>
</feature>
<dbReference type="PANTHER" id="PTHR12415">
    <property type="entry name" value="TYROSYL-DNA PHOSPHODIESTERASE 1"/>
    <property type="match status" value="1"/>
</dbReference>
<evidence type="ECO:0008006" key="7">
    <source>
        <dbReference type="Google" id="ProtNLM"/>
    </source>
</evidence>
<dbReference type="GO" id="GO:0006281">
    <property type="term" value="P:DNA repair"/>
    <property type="evidence" value="ECO:0007669"/>
    <property type="project" value="InterPro"/>
</dbReference>
<dbReference type="GO" id="GO:0003697">
    <property type="term" value="F:single-stranded DNA binding"/>
    <property type="evidence" value="ECO:0007669"/>
    <property type="project" value="TreeGrafter"/>
</dbReference>
<reference evidence="5" key="2">
    <citation type="journal article" date="2023" name="IMA Fungus">
        <title>Comparative genomic study of the Penicillium genus elucidates a diverse pangenome and 15 lateral gene transfer events.</title>
        <authorList>
            <person name="Petersen C."/>
            <person name="Sorensen T."/>
            <person name="Nielsen M.R."/>
            <person name="Sondergaard T.E."/>
            <person name="Sorensen J.L."/>
            <person name="Fitzpatrick D.A."/>
            <person name="Frisvad J.C."/>
            <person name="Nielsen K.L."/>
        </authorList>
    </citation>
    <scope>NUCLEOTIDE SEQUENCE</scope>
    <source>
        <strain evidence="5">IBT 23319</strain>
    </source>
</reference>
<dbReference type="InterPro" id="IPR003903">
    <property type="entry name" value="UIM_dom"/>
</dbReference>
<reference evidence="5" key="1">
    <citation type="submission" date="2022-11" db="EMBL/GenBank/DDBJ databases">
        <authorList>
            <person name="Petersen C."/>
        </authorList>
    </citation>
    <scope>NUCLEOTIDE SEQUENCE</scope>
    <source>
        <strain evidence="5">IBT 23319</strain>
    </source>
</reference>
<dbReference type="GO" id="GO:0003690">
    <property type="term" value="F:double-stranded DNA binding"/>
    <property type="evidence" value="ECO:0007669"/>
    <property type="project" value="TreeGrafter"/>
</dbReference>
<feature type="compositionally biased region" description="Basic and acidic residues" evidence="4">
    <location>
        <begin position="41"/>
        <end position="50"/>
    </location>
</feature>
<feature type="compositionally biased region" description="Acidic residues" evidence="4">
    <location>
        <begin position="70"/>
        <end position="79"/>
    </location>
</feature>
<sequence>MASDNSEDAMMAAAIKASLEDAHNQSTSSSNAPKSKPSKNRVVDLTHDSDNDSDVQVVFPKSNSVVGSDTDAEASDDDSDLKRAIALSLGNKSPETEKSPNHSPKKQEMKSTISSDKPPATQGILGLDRKQMEQERLMRLNKRKASDPDPGIEAELKRPSKTARTSPSPGFEFVRSTQKPPTSASQIRDTSSGYKVVNAKYFSPTPDAKNVSNSTSQNITSQDLTFQNVAIQPAARSKEGIQWPSGTVKKTRLSKSPRKPDDVSLEEVLQSNDLELAVMSSFLWDMEWVLRKLDTKKTRILFVVHAPNEERPMYEAEAASIPNLRFCFPSLDGQINIMHSKLMLLFHPGYLRIVVPTANLIQVDWGDHNLMENTVFMVDLPLKSKTAGVESSSGDTNDDTYTQFYNDLVVFLTASSYPQGIIEKLAKFDFSKTARYAFVHSIGGSHTDESWRWTGYTGLGRAVSNLGLRTQSPVTVDFITSSLGSLNDDLIRAIYLACKGDDGSTDYQFRNTKPSAKAKSPLQGICQEWRDRFRVYFPSSQTVDAVARAAGRRSQDIGGTVCFSSKYWYGPKFPGQILRDCHSQRDVLMHNKIAFVKPSEPISLPDGSECRGWAYVGSANLSESAWGRLVKDRATGEPKLNCRNWECGVLVPVTGESDTTAASSSSGELDVDLFKDTIPVPMKVPSERLGPGREPWFFMG</sequence>
<feature type="region of interest" description="Disordered" evidence="4">
    <location>
        <begin position="237"/>
        <end position="261"/>
    </location>
</feature>
<comment type="caution">
    <text evidence="5">The sequence shown here is derived from an EMBL/GenBank/DDBJ whole genome shotgun (WGS) entry which is preliminary data.</text>
</comment>
<feature type="compositionally biased region" description="Basic and acidic residues" evidence="4">
    <location>
        <begin position="127"/>
        <end position="138"/>
    </location>
</feature>
<feature type="compositionally biased region" description="Polar residues" evidence="4">
    <location>
        <begin position="175"/>
        <end position="191"/>
    </location>
</feature>
<dbReference type="GO" id="GO:0017005">
    <property type="term" value="F:3'-tyrosyl-DNA phosphodiesterase activity"/>
    <property type="evidence" value="ECO:0007669"/>
    <property type="project" value="TreeGrafter"/>
</dbReference>
<feature type="site" description="Interaction with DNA" evidence="3">
    <location>
        <position position="622"/>
    </location>
</feature>
<feature type="compositionally biased region" description="Low complexity" evidence="4">
    <location>
        <begin position="26"/>
        <end position="35"/>
    </location>
</feature>
<feature type="compositionally biased region" description="Basic and acidic residues" evidence="4">
    <location>
        <begin position="94"/>
        <end position="109"/>
    </location>
</feature>
<feature type="active site" description="Nucleophile" evidence="1">
    <location>
        <position position="339"/>
    </location>
</feature>
<accession>A0A9W9PD45</accession>
<dbReference type="Pfam" id="PF06087">
    <property type="entry name" value="Tyr-DNA_phospho"/>
    <property type="match status" value="1"/>
</dbReference>
<evidence type="ECO:0000313" key="5">
    <source>
        <dbReference type="EMBL" id="KAJ5242205.1"/>
    </source>
</evidence>
<dbReference type="Gene3D" id="3.30.870.10">
    <property type="entry name" value="Endonuclease Chain A"/>
    <property type="match status" value="2"/>
</dbReference>
<gene>
    <name evidence="5" type="ORF">N7469_000532</name>
</gene>
<evidence type="ECO:0000256" key="1">
    <source>
        <dbReference type="PIRSR" id="PIRSR610347-1"/>
    </source>
</evidence>
<dbReference type="GO" id="GO:0005634">
    <property type="term" value="C:nucleus"/>
    <property type="evidence" value="ECO:0007669"/>
    <property type="project" value="InterPro"/>
</dbReference>
<dbReference type="EMBL" id="JAPQKT010000001">
    <property type="protein sequence ID" value="KAJ5242205.1"/>
    <property type="molecule type" value="Genomic_DNA"/>
</dbReference>
<dbReference type="InterPro" id="IPR010347">
    <property type="entry name" value="Tdp1"/>
</dbReference>
<dbReference type="Pfam" id="PF02809">
    <property type="entry name" value="UIM"/>
    <property type="match status" value="2"/>
</dbReference>
<feature type="binding site" evidence="2">
    <location>
        <position position="341"/>
    </location>
    <ligand>
        <name>substrate</name>
    </ligand>
</feature>
<dbReference type="RefSeq" id="XP_056505209.1">
    <property type="nucleotide sequence ID" value="XM_056639452.1"/>
</dbReference>
<keyword evidence="6" id="KW-1185">Reference proteome</keyword>
<protein>
    <recommendedName>
        <fullName evidence="7">PLD phosphodiesterase domain-containing protein</fullName>
    </recommendedName>
</protein>
<organism evidence="5 6">
    <name type="scientific">Penicillium citrinum</name>
    <dbReference type="NCBI Taxonomy" id="5077"/>
    <lineage>
        <taxon>Eukaryota</taxon>
        <taxon>Fungi</taxon>
        <taxon>Dikarya</taxon>
        <taxon>Ascomycota</taxon>
        <taxon>Pezizomycotina</taxon>
        <taxon>Eurotiomycetes</taxon>
        <taxon>Eurotiomycetidae</taxon>
        <taxon>Eurotiales</taxon>
        <taxon>Aspergillaceae</taxon>
        <taxon>Penicillium</taxon>
    </lineage>
</organism>
<proteinExistence type="predicted"/>